<reference evidence="1 2" key="1">
    <citation type="journal article" date="2019" name="Nat. Med.">
        <title>A library of human gut bacterial isolates paired with longitudinal multiomics data enables mechanistic microbiome research.</title>
        <authorList>
            <person name="Poyet M."/>
            <person name="Groussin M."/>
            <person name="Gibbons S.M."/>
            <person name="Avila-Pacheco J."/>
            <person name="Jiang X."/>
            <person name="Kearney S.M."/>
            <person name="Perrotta A.R."/>
            <person name="Berdy B."/>
            <person name="Zhao S."/>
            <person name="Lieberman T.D."/>
            <person name="Swanson P.K."/>
            <person name="Smith M."/>
            <person name="Roesemann S."/>
            <person name="Alexander J.E."/>
            <person name="Rich S.A."/>
            <person name="Livny J."/>
            <person name="Vlamakis H."/>
            <person name="Clish C."/>
            <person name="Bullock K."/>
            <person name="Deik A."/>
            <person name="Scott J."/>
            <person name="Pierce K.A."/>
            <person name="Xavier R.J."/>
            <person name="Alm E.J."/>
        </authorList>
    </citation>
    <scope>NUCLEOTIDE SEQUENCE [LARGE SCALE GENOMIC DNA]</scope>
    <source>
        <strain evidence="1 2">BIOML-A10</strain>
    </source>
</reference>
<dbReference type="Proteomes" id="UP000481598">
    <property type="component" value="Unassembled WGS sequence"/>
</dbReference>
<dbReference type="EMBL" id="WWTB01000002">
    <property type="protein sequence ID" value="MZJ85062.1"/>
    <property type="molecule type" value="Genomic_DNA"/>
</dbReference>
<name>A0A6L8RJ41_9ACTN</name>
<sequence>MDMLLNCLPKRLFSLELAIDPEPVEMQIPRMYLERYSLRLARLGMSEQGRFIVAEPKEPPSVISARNLVNAVLTLDARPVAICWDAMDLGFMRALSSEGIAYIRDERNAFLPFIGAVISDEVLGASPAAPLSSQSQRIVLNLIAGRWVDCSAGDLARLCGKSAASVSGYLSEIAAIAPGLIMRDGKKRILCDAGLSTETLLDGFEDYLRTPVLERIRLKKVIERTELRAVDALLSGVSALSYMSDLAHEDSAPTIALEKYQLEALKEHMGDRWLEAQWYEPAAVVIEVWSYPVDAPSDISFDATGLQCVDPFSLYVACAKADYKEDRLLDAVEQLRRTICQK</sequence>
<dbReference type="AlphaFoldDB" id="A0A6L8RJ41"/>
<gene>
    <name evidence="1" type="ORF">GT635_01070</name>
</gene>
<accession>A0A6L8RJ41</accession>
<evidence type="ECO:0000313" key="2">
    <source>
        <dbReference type="Proteomes" id="UP000481598"/>
    </source>
</evidence>
<dbReference type="RefSeq" id="WP_161156881.1">
    <property type="nucleotide sequence ID" value="NZ_WWTB01000002.1"/>
</dbReference>
<protein>
    <submittedName>
        <fullName evidence="1">Uncharacterized protein</fullName>
    </submittedName>
</protein>
<proteinExistence type="predicted"/>
<organism evidence="1 2">
    <name type="scientific">Collinsella aerofaciens</name>
    <dbReference type="NCBI Taxonomy" id="74426"/>
    <lineage>
        <taxon>Bacteria</taxon>
        <taxon>Bacillati</taxon>
        <taxon>Actinomycetota</taxon>
        <taxon>Coriobacteriia</taxon>
        <taxon>Coriobacteriales</taxon>
        <taxon>Coriobacteriaceae</taxon>
        <taxon>Collinsella</taxon>
    </lineage>
</organism>
<evidence type="ECO:0000313" key="1">
    <source>
        <dbReference type="EMBL" id="MZJ85062.1"/>
    </source>
</evidence>
<comment type="caution">
    <text evidence="1">The sequence shown here is derived from an EMBL/GenBank/DDBJ whole genome shotgun (WGS) entry which is preliminary data.</text>
</comment>